<dbReference type="Pfam" id="PF14028">
    <property type="entry name" value="Lant_dehydr_C"/>
    <property type="match status" value="1"/>
</dbReference>
<comment type="caution">
    <text evidence="2">The sequence shown here is derived from an EMBL/GenBank/DDBJ whole genome shotgun (WGS) entry which is preliminary data.</text>
</comment>
<dbReference type="RefSeq" id="WP_344929881.1">
    <property type="nucleotide sequence ID" value="NZ_BAABCW010000020.1"/>
</dbReference>
<evidence type="ECO:0000259" key="1">
    <source>
        <dbReference type="Pfam" id="PF14028"/>
    </source>
</evidence>
<dbReference type="EMBL" id="BAABCW010000020">
    <property type="protein sequence ID" value="GAA3518964.1"/>
    <property type="molecule type" value="Genomic_DNA"/>
</dbReference>
<name>A0ABP6UTW5_9FLAO</name>
<evidence type="ECO:0000313" key="3">
    <source>
        <dbReference type="Proteomes" id="UP001500459"/>
    </source>
</evidence>
<reference evidence="3" key="1">
    <citation type="journal article" date="2019" name="Int. J. Syst. Evol. Microbiol.">
        <title>The Global Catalogue of Microorganisms (GCM) 10K type strain sequencing project: providing services to taxonomists for standard genome sequencing and annotation.</title>
        <authorList>
            <consortium name="The Broad Institute Genomics Platform"/>
            <consortium name="The Broad Institute Genome Sequencing Center for Infectious Disease"/>
            <person name="Wu L."/>
            <person name="Ma J."/>
        </authorList>
    </citation>
    <scope>NUCLEOTIDE SEQUENCE [LARGE SCALE GENOMIC DNA]</scope>
    <source>
        <strain evidence="3">JCM 17106</strain>
    </source>
</reference>
<gene>
    <name evidence="2" type="ORF">GCM10022393_36400</name>
</gene>
<proteinExistence type="predicted"/>
<accession>A0ABP6UTW5</accession>
<evidence type="ECO:0000313" key="2">
    <source>
        <dbReference type="EMBL" id="GAA3518964.1"/>
    </source>
</evidence>
<dbReference type="InterPro" id="IPR023809">
    <property type="entry name" value="Thiopep_bacteriocin_synth_dom"/>
</dbReference>
<sequence>MDTPETKRIFITGEEWLYYKIYCGNRTSDLILSDTILPLVEKLIQDGYIDSWFFIRYNDPDFHLRIRFHIKNNQHIGPVIHQIKASLLPYIDADIVYKIQTDTYIRELERYGARNITNSETLFYKESMMILEALDLIEDPTLYFLFVLKAIDTLLEDFEFTDAQKLQLTTMNQKAFKKEFQVDKKLVKQLNKKYEGLKDELSDFLSVNRQNSAYEPIYKIVLTKSSAHKEEVKRVQEYLSKHPGEIQADHLISSYIHMFVNRAFRSRQRFYELVCYDFLSRYYRTQMYIGSK</sequence>
<keyword evidence="3" id="KW-1185">Reference proteome</keyword>
<organism evidence="2 3">
    <name type="scientific">Aquimarina addita</name>
    <dbReference type="NCBI Taxonomy" id="870485"/>
    <lineage>
        <taxon>Bacteria</taxon>
        <taxon>Pseudomonadati</taxon>
        <taxon>Bacteroidota</taxon>
        <taxon>Flavobacteriia</taxon>
        <taxon>Flavobacteriales</taxon>
        <taxon>Flavobacteriaceae</taxon>
        <taxon>Aquimarina</taxon>
    </lineage>
</organism>
<feature type="domain" description="Thiopeptide-type bacteriocin biosynthesis" evidence="1">
    <location>
        <begin position="16"/>
        <end position="283"/>
    </location>
</feature>
<dbReference type="Proteomes" id="UP001500459">
    <property type="component" value="Unassembled WGS sequence"/>
</dbReference>
<dbReference type="NCBIfam" id="TIGR03891">
    <property type="entry name" value="thiopep_ocin"/>
    <property type="match status" value="1"/>
</dbReference>
<protein>
    <recommendedName>
        <fullName evidence="1">Thiopeptide-type bacteriocin biosynthesis domain-containing protein</fullName>
    </recommendedName>
</protein>